<reference evidence="1" key="1">
    <citation type="submission" date="2021-06" db="EMBL/GenBank/DDBJ databases">
        <authorList>
            <person name="Kallberg Y."/>
            <person name="Tangrot J."/>
            <person name="Rosling A."/>
        </authorList>
    </citation>
    <scope>NUCLEOTIDE SEQUENCE</scope>
    <source>
        <strain evidence="1">MA461A</strain>
    </source>
</reference>
<protein>
    <submittedName>
        <fullName evidence="1">32780_t:CDS:1</fullName>
    </submittedName>
</protein>
<sequence>TQMILGFITGDDSFTSISPQSLSRWNNEISEIHVNQIFNQNTSEFFSFRIMVDESTREMKDLVNCMGYSVAQAIYDALNNYQINLQQCH</sequence>
<gene>
    <name evidence="1" type="ORF">RPERSI_LOCUS34926</name>
</gene>
<dbReference type="Proteomes" id="UP000789920">
    <property type="component" value="Unassembled WGS sequence"/>
</dbReference>
<feature type="non-terminal residue" evidence="1">
    <location>
        <position position="89"/>
    </location>
</feature>
<comment type="caution">
    <text evidence="1">The sequence shown here is derived from an EMBL/GenBank/DDBJ whole genome shotgun (WGS) entry which is preliminary data.</text>
</comment>
<accession>A0ACA9SWT7</accession>
<evidence type="ECO:0000313" key="1">
    <source>
        <dbReference type="EMBL" id="CAG8848042.1"/>
    </source>
</evidence>
<name>A0ACA9SWT7_9GLOM</name>
<keyword evidence="2" id="KW-1185">Reference proteome</keyword>
<organism evidence="1 2">
    <name type="scientific">Racocetra persica</name>
    <dbReference type="NCBI Taxonomy" id="160502"/>
    <lineage>
        <taxon>Eukaryota</taxon>
        <taxon>Fungi</taxon>
        <taxon>Fungi incertae sedis</taxon>
        <taxon>Mucoromycota</taxon>
        <taxon>Glomeromycotina</taxon>
        <taxon>Glomeromycetes</taxon>
        <taxon>Diversisporales</taxon>
        <taxon>Gigasporaceae</taxon>
        <taxon>Racocetra</taxon>
    </lineage>
</organism>
<feature type="non-terminal residue" evidence="1">
    <location>
        <position position="1"/>
    </location>
</feature>
<dbReference type="EMBL" id="CAJVQC010158876">
    <property type="protein sequence ID" value="CAG8848042.1"/>
    <property type="molecule type" value="Genomic_DNA"/>
</dbReference>
<evidence type="ECO:0000313" key="2">
    <source>
        <dbReference type="Proteomes" id="UP000789920"/>
    </source>
</evidence>
<proteinExistence type="predicted"/>